<dbReference type="PANTHER" id="PTHR47628">
    <property type="match status" value="1"/>
</dbReference>
<comment type="caution">
    <text evidence="1">The sequence shown here is derived from an EMBL/GenBank/DDBJ whole genome shotgun (WGS) entry which is preliminary data.</text>
</comment>
<organism evidence="1 2">
    <name type="scientific">Mesorhizobium escarrei</name>
    <dbReference type="NCBI Taxonomy" id="666018"/>
    <lineage>
        <taxon>Bacteria</taxon>
        <taxon>Pseudomonadati</taxon>
        <taxon>Pseudomonadota</taxon>
        <taxon>Alphaproteobacteria</taxon>
        <taxon>Hyphomicrobiales</taxon>
        <taxon>Phyllobacteriaceae</taxon>
        <taxon>Mesorhizobium</taxon>
    </lineage>
</organism>
<dbReference type="Gene3D" id="3.40.50.2300">
    <property type="match status" value="2"/>
</dbReference>
<protein>
    <submittedName>
        <fullName evidence="1">Negative amidase regulator, AmiC</fullName>
    </submittedName>
</protein>
<dbReference type="SUPFAM" id="SSF53822">
    <property type="entry name" value="Periplasmic binding protein-like I"/>
    <property type="match status" value="1"/>
</dbReference>
<keyword evidence="2" id="KW-1185">Reference proteome</keyword>
<dbReference type="EMBL" id="CAKXZT010000174">
    <property type="protein sequence ID" value="CAH2409102.1"/>
    <property type="molecule type" value="Genomic_DNA"/>
</dbReference>
<dbReference type="InterPro" id="IPR028082">
    <property type="entry name" value="Peripla_BP_I"/>
</dbReference>
<proteinExistence type="predicted"/>
<accession>A0ABM9EJL2</accession>
<gene>
    <name evidence="1" type="ORF">MES5069_750125</name>
</gene>
<dbReference type="Pfam" id="PF13433">
    <property type="entry name" value="Peripla_BP_5"/>
    <property type="match status" value="1"/>
</dbReference>
<name>A0ABM9EJL2_9HYPH</name>
<evidence type="ECO:0000313" key="2">
    <source>
        <dbReference type="Proteomes" id="UP001153050"/>
    </source>
</evidence>
<sequence>MGKIPAPTAGRQKCLVCLAFRGGGCGALLFLGICLGRRIEIGILYSRSGNYRLLSESCRSGAMTAIADINADPAIPIEFVPVERDPQGNIDGYATGCADILGNSGARHIIGCITSWSRKEVIPILERAGGTLWYACPYEGFEANEHVVYMHACPNQHLVPLLAYVVPRFGANGFLLGSNYIWGWETNRVARDLIADAGGKVLGERYLPLGEVDVSRLIAEIQATRPDFVLNNLIGSSSYAFIAAYAELAERDPHFRPERCPILSCNLTECELPALNEAGNGHLSVGPYFHDISAADRQGDSAPSIMPASSFEAAAYASVRTLAEILARNPGAQWPDLPQAFAGTSFRTPLGDISIDPQTQHATLPVQIGRIEGTAFKTVTLTKGVAPDPYLSRYDRTETFGRPRLRVVS</sequence>
<evidence type="ECO:0000313" key="1">
    <source>
        <dbReference type="EMBL" id="CAH2409102.1"/>
    </source>
</evidence>
<reference evidence="1 2" key="1">
    <citation type="submission" date="2022-03" db="EMBL/GenBank/DDBJ databases">
        <authorList>
            <person name="Brunel B."/>
        </authorList>
    </citation>
    <scope>NUCLEOTIDE SEQUENCE [LARGE SCALE GENOMIC DNA]</scope>
    <source>
        <strain evidence="1">STM5069sample</strain>
    </source>
</reference>
<dbReference type="PANTHER" id="PTHR47628:SF1">
    <property type="entry name" value="ALIPHATIC AMIDASE EXPRESSION-REGULATING PROTEIN"/>
    <property type="match status" value="1"/>
</dbReference>
<dbReference type="Proteomes" id="UP001153050">
    <property type="component" value="Unassembled WGS sequence"/>
</dbReference>